<proteinExistence type="predicted"/>
<organism evidence="1 2">
    <name type="scientific">Mytilus edulis</name>
    <name type="common">Blue mussel</name>
    <dbReference type="NCBI Taxonomy" id="6550"/>
    <lineage>
        <taxon>Eukaryota</taxon>
        <taxon>Metazoa</taxon>
        <taxon>Spiralia</taxon>
        <taxon>Lophotrochozoa</taxon>
        <taxon>Mollusca</taxon>
        <taxon>Bivalvia</taxon>
        <taxon>Autobranchia</taxon>
        <taxon>Pteriomorphia</taxon>
        <taxon>Mytilida</taxon>
        <taxon>Mytiloidea</taxon>
        <taxon>Mytilidae</taxon>
        <taxon>Mytilinae</taxon>
        <taxon>Mytilus</taxon>
    </lineage>
</organism>
<evidence type="ECO:0000313" key="1">
    <source>
        <dbReference type="EMBL" id="CAG2243628.1"/>
    </source>
</evidence>
<sequence>MIHYSAECPNIFVIGDLNARTANMNDYVQNDKLHDSILDRVGDLFTYVADEALSCRNNPDAGTNDYGTKLLNLCKSSGLRIINGRHPDGLSNDFTYSGPRGMSVIDYLLAKPINIEKVLKFITSNFTTYSDHAPIHVQFKTDFTMQCNDINSNLMDGEESQFFKWNKEFRDLCYNALLVNADDLSSTIANMDIASQDGMDLCINNFTQCLTNVTAPFFKQMPKVKAKLKRNSQNQRENTDKPWKKNQRKCDLNITDFFEYFKELVSSAPNSNKRPEVINNECVFDELDADITADEIIKAINELKMDKSHGPDYEEGFNSDYMRILFVNAGLWLGGYQIPDTAKTPDVTEYEQHTTTMQEINPPDKNSATGAVPVEFSDMLDNILLSIVDDRPMEPPESITHDNTVDNGGLLTTDIVNCTMKQYDMFTNDPCKTYATCQFLESINTKYCRCDEACHIFNDCCYPKKQSNQSETLDRSLYECKQISSDKSDEGIQVISTCPDRDLTVTPDLDLLCQMEDIKEVGPWVYDHQGRVYSNKYCGQCNGQKKFNMSPMLFTSILIGLIDQMDGMTPTERVSLLLDSPSVSREYALSLSLSDLRYCVSSLEVSSLPGCHNYSINPVLILGWKLYKNYYCIPQADMDIDDRPVCYGTRFIDNIGLLPILSYSTLKLLVNFTENSSTDKLCLNETSGFCNLEEAYYDYTQLLDVSFIANDTLSTDLWRQILQAWVHSLQIDSAVVEWMDAANQTTMENGNMRLSWVTIDIRLTNKMTYEKLIENRKLLAKVTWEITVKTKDKIIKIKTAEADKNFKFNNWHSLIHLGEMPKDIHSVSVYGYEFPCENTRIDSTLVEDFMGQFILIDNVTCLDESIPLEMITELVTQPEKEGVSTNDITDISIIDQQEQNVKDEPGTSSTTSLSYKPCSLLLILFVFKLL</sequence>
<dbReference type="PANTHER" id="PTHR45902">
    <property type="entry name" value="LATROPHILIN RECEPTOR-LIKE PROTEIN A"/>
    <property type="match status" value="1"/>
</dbReference>
<name>A0A8S3UCT2_MYTED</name>
<protein>
    <recommendedName>
        <fullName evidence="3">SMB domain-containing protein</fullName>
    </recommendedName>
</protein>
<accession>A0A8S3UCT2</accession>
<keyword evidence="2" id="KW-1185">Reference proteome</keyword>
<gene>
    <name evidence="1" type="ORF">MEDL_55742</name>
</gene>
<dbReference type="InterPro" id="IPR036691">
    <property type="entry name" value="Endo/exonu/phosph_ase_sf"/>
</dbReference>
<dbReference type="InterPro" id="IPR053231">
    <property type="entry name" value="GPCR_LN-TM7"/>
</dbReference>
<dbReference type="Gene3D" id="3.60.10.10">
    <property type="entry name" value="Endonuclease/exonuclease/phosphatase"/>
    <property type="match status" value="1"/>
</dbReference>
<dbReference type="PANTHER" id="PTHR45902:SF1">
    <property type="entry name" value="LATROPHILIN RECEPTOR-LIKE PROTEIN A"/>
    <property type="match status" value="1"/>
</dbReference>
<evidence type="ECO:0008006" key="3">
    <source>
        <dbReference type="Google" id="ProtNLM"/>
    </source>
</evidence>
<dbReference type="SUPFAM" id="SSF56219">
    <property type="entry name" value="DNase I-like"/>
    <property type="match status" value="1"/>
</dbReference>
<dbReference type="OrthoDB" id="8052050at2759"/>
<dbReference type="Proteomes" id="UP000683360">
    <property type="component" value="Unassembled WGS sequence"/>
</dbReference>
<dbReference type="AlphaFoldDB" id="A0A8S3UCT2"/>
<dbReference type="EMBL" id="CAJPWZ010002708">
    <property type="protein sequence ID" value="CAG2243628.1"/>
    <property type="molecule type" value="Genomic_DNA"/>
</dbReference>
<comment type="caution">
    <text evidence="1">The sequence shown here is derived from an EMBL/GenBank/DDBJ whole genome shotgun (WGS) entry which is preliminary data.</text>
</comment>
<evidence type="ECO:0000313" key="2">
    <source>
        <dbReference type="Proteomes" id="UP000683360"/>
    </source>
</evidence>
<reference evidence="1" key="1">
    <citation type="submission" date="2021-03" db="EMBL/GenBank/DDBJ databases">
        <authorList>
            <person name="Bekaert M."/>
        </authorList>
    </citation>
    <scope>NUCLEOTIDE SEQUENCE</scope>
</reference>